<sequence length="124" mass="13846">MSSSSSSSIIEIDALNESFFKFILSFYSSLSVSFIHQCVTHRHCGGCNLSFVHVLHYALHIKSLHDPRYSLTIRKYHCKICAIGILGKENFVSHLSNLHRGQGGHQCQYCKKIFPSTVVSGNAS</sequence>
<feature type="domain" description="C2H2-type" evidence="1">
    <location>
        <begin position="78"/>
        <end position="99"/>
    </location>
</feature>
<evidence type="ECO:0000313" key="3">
    <source>
        <dbReference type="Proteomes" id="UP000675881"/>
    </source>
</evidence>
<dbReference type="OrthoDB" id="6369905at2759"/>
<reference evidence="2" key="1">
    <citation type="submission" date="2021-02" db="EMBL/GenBank/DDBJ databases">
        <authorList>
            <person name="Bekaert M."/>
        </authorList>
    </citation>
    <scope>NUCLEOTIDE SEQUENCE</scope>
    <source>
        <strain evidence="2">IoA-00</strain>
    </source>
</reference>
<name>A0A7R8CDK1_LEPSM</name>
<evidence type="ECO:0000313" key="2">
    <source>
        <dbReference type="EMBL" id="CAF2780615.1"/>
    </source>
</evidence>
<dbReference type="AlphaFoldDB" id="A0A7R8CDK1"/>
<accession>A0A7R8CDK1</accession>
<organism evidence="2 3">
    <name type="scientific">Lepeophtheirus salmonis</name>
    <name type="common">Salmon louse</name>
    <name type="synonym">Caligus salmonis</name>
    <dbReference type="NCBI Taxonomy" id="72036"/>
    <lineage>
        <taxon>Eukaryota</taxon>
        <taxon>Metazoa</taxon>
        <taxon>Ecdysozoa</taxon>
        <taxon>Arthropoda</taxon>
        <taxon>Crustacea</taxon>
        <taxon>Multicrustacea</taxon>
        <taxon>Hexanauplia</taxon>
        <taxon>Copepoda</taxon>
        <taxon>Siphonostomatoida</taxon>
        <taxon>Caligidae</taxon>
        <taxon>Lepeophtheirus</taxon>
    </lineage>
</organism>
<dbReference type="EMBL" id="HG994580">
    <property type="protein sequence ID" value="CAF2780615.1"/>
    <property type="molecule type" value="Genomic_DNA"/>
</dbReference>
<protein>
    <submittedName>
        <fullName evidence="2">(salmon louse) hypothetical protein</fullName>
    </submittedName>
</protein>
<keyword evidence="3" id="KW-1185">Reference proteome</keyword>
<dbReference type="PROSITE" id="PS00028">
    <property type="entry name" value="ZINC_FINGER_C2H2_1"/>
    <property type="match status" value="2"/>
</dbReference>
<proteinExistence type="predicted"/>
<feature type="domain" description="C2H2-type" evidence="1">
    <location>
        <begin position="44"/>
        <end position="65"/>
    </location>
</feature>
<dbReference type="Proteomes" id="UP000675881">
    <property type="component" value="Chromosome 1"/>
</dbReference>
<dbReference type="Gene3D" id="3.30.160.60">
    <property type="entry name" value="Classic Zinc Finger"/>
    <property type="match status" value="1"/>
</dbReference>
<gene>
    <name evidence="2" type="ORF">LSAA_1663</name>
</gene>
<evidence type="ECO:0000259" key="1">
    <source>
        <dbReference type="PROSITE" id="PS00028"/>
    </source>
</evidence>
<dbReference type="InterPro" id="IPR013087">
    <property type="entry name" value="Znf_C2H2_type"/>
</dbReference>